<keyword evidence="2" id="KW-1185">Reference proteome</keyword>
<gene>
    <name evidence="1" type="ORF">AAAT87_15255</name>
</gene>
<evidence type="ECO:0000313" key="1">
    <source>
        <dbReference type="EMBL" id="MEQ2509599.1"/>
    </source>
</evidence>
<dbReference type="Proteomes" id="UP001465717">
    <property type="component" value="Unassembled WGS sequence"/>
</dbReference>
<protein>
    <submittedName>
        <fullName evidence="1">Uncharacterized protein</fullName>
    </submittedName>
</protein>
<evidence type="ECO:0000313" key="2">
    <source>
        <dbReference type="Proteomes" id="UP001465717"/>
    </source>
</evidence>
<name>A0ABV1G2G7_9BACT</name>
<dbReference type="RefSeq" id="WP_349226907.1">
    <property type="nucleotide sequence ID" value="NZ_JBBNFG020000078.1"/>
</dbReference>
<sequence>MAKYTLELTIKYATELTLSELDEETKDKLESSEDFNDEAYDVFHDSEYVAQGVVMNNDALYNADTFSLTVKDEDDNEIWSTTDVSQIKEYPELDENDEELPIQNFHYHPLQEGDYLVENNMMKWCTITYWLELKDGEEFDPSKLGFYPSSQFDYYLCEDDIHLTELAYDNHVIDDRTYEYNDNYSTDYKIIHFDGEYSDSYRED</sequence>
<accession>A0ABV1G2G7</accession>
<organism evidence="1 2">
    <name type="scientific">Segatella sinensis</name>
    <dbReference type="NCBI Taxonomy" id="3085167"/>
    <lineage>
        <taxon>Bacteria</taxon>
        <taxon>Pseudomonadati</taxon>
        <taxon>Bacteroidota</taxon>
        <taxon>Bacteroidia</taxon>
        <taxon>Bacteroidales</taxon>
        <taxon>Prevotellaceae</taxon>
        <taxon>Segatella</taxon>
    </lineage>
</organism>
<dbReference type="EMBL" id="JBBNGE010000112">
    <property type="protein sequence ID" value="MEQ2509599.1"/>
    <property type="molecule type" value="Genomic_DNA"/>
</dbReference>
<comment type="caution">
    <text evidence="1">The sequence shown here is derived from an EMBL/GenBank/DDBJ whole genome shotgun (WGS) entry which is preliminary data.</text>
</comment>
<reference evidence="1 2" key="1">
    <citation type="submission" date="2024-04" db="EMBL/GenBank/DDBJ databases">
        <title>Human intestinal bacterial collection.</title>
        <authorList>
            <person name="Pauvert C."/>
            <person name="Hitch T.C.A."/>
            <person name="Clavel T."/>
        </authorList>
    </citation>
    <scope>NUCLEOTIDE SEQUENCE [LARGE SCALE GENOMIC DNA]</scope>
    <source>
        <strain evidence="1 2">CLA-AA-H174</strain>
    </source>
</reference>
<proteinExistence type="predicted"/>